<dbReference type="FunFam" id="3.40.50.720:FF:000245">
    <property type="entry name" value="Short chain dehydrogenase, putative"/>
    <property type="match status" value="1"/>
</dbReference>
<dbReference type="InterPro" id="IPR036291">
    <property type="entry name" value="NAD(P)-bd_dom_sf"/>
</dbReference>
<name>A0A3N4LJH2_9PEZI</name>
<protein>
    <submittedName>
        <fullName evidence="5">NAD(P)-binding protein</fullName>
    </submittedName>
</protein>
<dbReference type="EMBL" id="ML121558">
    <property type="protein sequence ID" value="RPB21619.1"/>
    <property type="molecule type" value="Genomic_DNA"/>
</dbReference>
<dbReference type="Proteomes" id="UP000267821">
    <property type="component" value="Unassembled WGS sequence"/>
</dbReference>
<dbReference type="PANTHER" id="PTHR43008">
    <property type="entry name" value="BENZIL REDUCTASE"/>
    <property type="match status" value="1"/>
</dbReference>
<dbReference type="FunCoup" id="A0A3N4LJH2">
    <property type="interactions" value="251"/>
</dbReference>
<dbReference type="InterPro" id="IPR020904">
    <property type="entry name" value="Sc_DH/Rdtase_CS"/>
</dbReference>
<dbReference type="PRINTS" id="PR00081">
    <property type="entry name" value="GDHRDH"/>
</dbReference>
<keyword evidence="2" id="KW-0521">NADP</keyword>
<dbReference type="InterPro" id="IPR002347">
    <property type="entry name" value="SDR_fam"/>
</dbReference>
<dbReference type="PROSITE" id="PS00061">
    <property type="entry name" value="ADH_SHORT"/>
    <property type="match status" value="1"/>
</dbReference>
<dbReference type="PRINTS" id="PR00080">
    <property type="entry name" value="SDRFAMILY"/>
</dbReference>
<keyword evidence="6" id="KW-1185">Reference proteome</keyword>
<dbReference type="STRING" id="1051890.A0A3N4LJH2"/>
<feature type="domain" description="Ketoreductase" evidence="4">
    <location>
        <begin position="57"/>
        <end position="245"/>
    </location>
</feature>
<dbReference type="AlphaFoldDB" id="A0A3N4LJH2"/>
<evidence type="ECO:0000313" key="5">
    <source>
        <dbReference type="EMBL" id="RPB21619.1"/>
    </source>
</evidence>
<comment type="similarity">
    <text evidence="1">Belongs to the short-chain dehydrogenases/reductases (SDR) family.</text>
</comment>
<dbReference type="PANTHER" id="PTHR43008:SF4">
    <property type="entry name" value="CHAIN DEHYDROGENASE, PUTATIVE (AFU_ORTHOLOGUE AFUA_4G08710)-RELATED"/>
    <property type="match status" value="1"/>
</dbReference>
<dbReference type="SMART" id="SM00822">
    <property type="entry name" value="PKS_KR"/>
    <property type="match status" value="1"/>
</dbReference>
<dbReference type="Pfam" id="PF13561">
    <property type="entry name" value="adh_short_C2"/>
    <property type="match status" value="1"/>
</dbReference>
<reference evidence="5 6" key="1">
    <citation type="journal article" date="2018" name="Nat. Ecol. Evol.">
        <title>Pezizomycetes genomes reveal the molecular basis of ectomycorrhizal truffle lifestyle.</title>
        <authorList>
            <person name="Murat C."/>
            <person name="Payen T."/>
            <person name="Noel B."/>
            <person name="Kuo A."/>
            <person name="Morin E."/>
            <person name="Chen J."/>
            <person name="Kohler A."/>
            <person name="Krizsan K."/>
            <person name="Balestrini R."/>
            <person name="Da Silva C."/>
            <person name="Montanini B."/>
            <person name="Hainaut M."/>
            <person name="Levati E."/>
            <person name="Barry K.W."/>
            <person name="Belfiori B."/>
            <person name="Cichocki N."/>
            <person name="Clum A."/>
            <person name="Dockter R.B."/>
            <person name="Fauchery L."/>
            <person name="Guy J."/>
            <person name="Iotti M."/>
            <person name="Le Tacon F."/>
            <person name="Lindquist E.A."/>
            <person name="Lipzen A."/>
            <person name="Malagnac F."/>
            <person name="Mello A."/>
            <person name="Molinier V."/>
            <person name="Miyauchi S."/>
            <person name="Poulain J."/>
            <person name="Riccioni C."/>
            <person name="Rubini A."/>
            <person name="Sitrit Y."/>
            <person name="Splivallo R."/>
            <person name="Traeger S."/>
            <person name="Wang M."/>
            <person name="Zifcakova L."/>
            <person name="Wipf D."/>
            <person name="Zambonelli A."/>
            <person name="Paolocci F."/>
            <person name="Nowrousian M."/>
            <person name="Ottonello S."/>
            <person name="Baldrian P."/>
            <person name="Spatafora J.W."/>
            <person name="Henrissat B."/>
            <person name="Nagy L.G."/>
            <person name="Aury J.M."/>
            <person name="Wincker P."/>
            <person name="Grigoriev I.V."/>
            <person name="Bonfante P."/>
            <person name="Martin F.M."/>
        </authorList>
    </citation>
    <scope>NUCLEOTIDE SEQUENCE [LARGE SCALE GENOMIC DNA]</scope>
    <source>
        <strain evidence="5 6">ATCC MYA-4762</strain>
    </source>
</reference>
<evidence type="ECO:0000256" key="1">
    <source>
        <dbReference type="ARBA" id="ARBA00006484"/>
    </source>
</evidence>
<sequence length="310" mass="33193">MAMGGYRCFSASYPALIRKFDSLGLDSTPAVKSPDISGRHASFASGRRLSEFCLEEKVVLISGGVGGVGIQQSEALMEAGAHIYCLDRVSTDGLPKDYYRLKERGEKELGVLLDYRKVDVRDPAGLGEIVEAIANKHGRMDGLVAAAGINRVISAFEHKSSDFDEVLGINVTGAFLCAQAVAKQMVKFGNGGSIALIGSMSATIANKGLYCSAYNASKAAVVQLARNLAAEWGPHGIRVNTISPGYIVTPMVTVLFEEDPSRPEQWPGQNMLGRLSRPQEYRGAAVFLLSDASSYMTGSDLIIDGGHHSW</sequence>
<dbReference type="Gene3D" id="3.40.50.720">
    <property type="entry name" value="NAD(P)-binding Rossmann-like Domain"/>
    <property type="match status" value="1"/>
</dbReference>
<dbReference type="InterPro" id="IPR057326">
    <property type="entry name" value="KR_dom"/>
</dbReference>
<dbReference type="GO" id="GO:0016616">
    <property type="term" value="F:oxidoreductase activity, acting on the CH-OH group of donors, NAD or NADP as acceptor"/>
    <property type="evidence" value="ECO:0007669"/>
    <property type="project" value="UniProtKB-ARBA"/>
</dbReference>
<proteinExistence type="inferred from homology"/>
<dbReference type="SUPFAM" id="SSF51735">
    <property type="entry name" value="NAD(P)-binding Rossmann-fold domains"/>
    <property type="match status" value="1"/>
</dbReference>
<evidence type="ECO:0000256" key="2">
    <source>
        <dbReference type="ARBA" id="ARBA00022857"/>
    </source>
</evidence>
<organism evidence="5 6">
    <name type="scientific">Terfezia boudieri ATCC MYA-4762</name>
    <dbReference type="NCBI Taxonomy" id="1051890"/>
    <lineage>
        <taxon>Eukaryota</taxon>
        <taxon>Fungi</taxon>
        <taxon>Dikarya</taxon>
        <taxon>Ascomycota</taxon>
        <taxon>Pezizomycotina</taxon>
        <taxon>Pezizomycetes</taxon>
        <taxon>Pezizales</taxon>
        <taxon>Pezizaceae</taxon>
        <taxon>Terfezia</taxon>
    </lineage>
</organism>
<gene>
    <name evidence="5" type="ORF">L211DRAFT_858346</name>
</gene>
<evidence type="ECO:0000313" key="6">
    <source>
        <dbReference type="Proteomes" id="UP000267821"/>
    </source>
</evidence>
<dbReference type="InParanoid" id="A0A3N4LJH2"/>
<evidence type="ECO:0000259" key="4">
    <source>
        <dbReference type="SMART" id="SM00822"/>
    </source>
</evidence>
<dbReference type="GO" id="GO:0050664">
    <property type="term" value="F:oxidoreductase activity, acting on NAD(P)H, oxygen as acceptor"/>
    <property type="evidence" value="ECO:0007669"/>
    <property type="project" value="TreeGrafter"/>
</dbReference>
<evidence type="ECO:0000256" key="3">
    <source>
        <dbReference type="ARBA" id="ARBA00023002"/>
    </source>
</evidence>
<dbReference type="OrthoDB" id="1669814at2759"/>
<keyword evidence="3" id="KW-0560">Oxidoreductase</keyword>
<accession>A0A3N4LJH2</accession>